<comment type="caution">
    <text evidence="1">The sequence shown here is derived from an EMBL/GenBank/DDBJ whole genome shotgun (WGS) entry which is preliminary data.</text>
</comment>
<evidence type="ECO:0000313" key="1">
    <source>
        <dbReference type="EMBL" id="KAJ8615327.1"/>
    </source>
</evidence>
<sequence length="342" mass="38472">MAVSFCNPSLSLAPPRVSAFQTPSKTLFLPRTIIFQDRHRHPHLIRNSNLRSSALSSSSPFFRRSFHSSPQTSESRSKGSEVEKNYPHTLKELIRVYKDAVLHGDEKTVSDIEEMISTIENEKISLVKKVSEIAAEIVSGKDKYLRLKADFDNFRKRSEKDRLTLTSDVQGEVIESLLPMVDSFERAKQQIKPETEKEKIINASYQGIYKQFVEILRSLRVAVVQTVGNPFDPSLHEAIGREESQEFNEGIIIEEIRRGFVLGERLLRPATVKVSSGRKRAPPNAERPTGKPPAAVGTDEGSAPRCDARAIGPSNCHWWRIPGDPCTTQSSGHVWARYVHVT</sequence>
<accession>A0ACC2K2I8</accession>
<organism evidence="1 2">
    <name type="scientific">Persea americana</name>
    <name type="common">Avocado</name>
    <dbReference type="NCBI Taxonomy" id="3435"/>
    <lineage>
        <taxon>Eukaryota</taxon>
        <taxon>Viridiplantae</taxon>
        <taxon>Streptophyta</taxon>
        <taxon>Embryophyta</taxon>
        <taxon>Tracheophyta</taxon>
        <taxon>Spermatophyta</taxon>
        <taxon>Magnoliopsida</taxon>
        <taxon>Magnoliidae</taxon>
        <taxon>Laurales</taxon>
        <taxon>Lauraceae</taxon>
        <taxon>Persea</taxon>
    </lineage>
</organism>
<proteinExistence type="predicted"/>
<gene>
    <name evidence="1" type="ORF">MRB53_034699</name>
</gene>
<dbReference type="Proteomes" id="UP001234297">
    <property type="component" value="Chromosome 12"/>
</dbReference>
<evidence type="ECO:0000313" key="2">
    <source>
        <dbReference type="Proteomes" id="UP001234297"/>
    </source>
</evidence>
<keyword evidence="2" id="KW-1185">Reference proteome</keyword>
<protein>
    <submittedName>
        <fullName evidence="1">Uncharacterized protein</fullName>
    </submittedName>
</protein>
<name>A0ACC2K2I8_PERAE</name>
<reference evidence="1 2" key="1">
    <citation type="journal article" date="2022" name="Hortic Res">
        <title>A haplotype resolved chromosomal level avocado genome allows analysis of novel avocado genes.</title>
        <authorList>
            <person name="Nath O."/>
            <person name="Fletcher S.J."/>
            <person name="Hayward A."/>
            <person name="Shaw L.M."/>
            <person name="Masouleh A.K."/>
            <person name="Furtado A."/>
            <person name="Henry R.J."/>
            <person name="Mitter N."/>
        </authorList>
    </citation>
    <scope>NUCLEOTIDE SEQUENCE [LARGE SCALE GENOMIC DNA]</scope>
    <source>
        <strain evidence="2">cv. Hass</strain>
    </source>
</reference>
<dbReference type="EMBL" id="CM056820">
    <property type="protein sequence ID" value="KAJ8615327.1"/>
    <property type="molecule type" value="Genomic_DNA"/>
</dbReference>